<comment type="caution">
    <text evidence="2">The sequence shown here is derived from an EMBL/GenBank/DDBJ whole genome shotgun (WGS) entry which is preliminary data.</text>
</comment>
<keyword evidence="3" id="KW-1185">Reference proteome</keyword>
<sequence length="72" mass="8159">SSSGQNEDLRDQHVSETPREATASANSTGRETREHQVTITYPSRLIYYLNEESESTYHDLDTRTRNQAGDGQ</sequence>
<feature type="compositionally biased region" description="Basic and acidic residues" evidence="1">
    <location>
        <begin position="55"/>
        <end position="64"/>
    </location>
</feature>
<feature type="non-terminal residue" evidence="2">
    <location>
        <position position="72"/>
    </location>
</feature>
<evidence type="ECO:0000313" key="2">
    <source>
        <dbReference type="EMBL" id="KAL0190661.1"/>
    </source>
</evidence>
<evidence type="ECO:0000256" key="1">
    <source>
        <dbReference type="SAM" id="MobiDB-lite"/>
    </source>
</evidence>
<feature type="region of interest" description="Disordered" evidence="1">
    <location>
        <begin position="52"/>
        <end position="72"/>
    </location>
</feature>
<evidence type="ECO:0000313" key="3">
    <source>
        <dbReference type="Proteomes" id="UP001529510"/>
    </source>
</evidence>
<feature type="compositionally biased region" description="Basic and acidic residues" evidence="1">
    <location>
        <begin position="7"/>
        <end position="19"/>
    </location>
</feature>
<gene>
    <name evidence="2" type="ORF">M9458_013359</name>
</gene>
<dbReference type="AlphaFoldDB" id="A0ABD0QWP4"/>
<protein>
    <submittedName>
        <fullName evidence="2">Uncharacterized protein</fullName>
    </submittedName>
</protein>
<reference evidence="2 3" key="1">
    <citation type="submission" date="2024-05" db="EMBL/GenBank/DDBJ databases">
        <title>Genome sequencing and assembly of Indian major carp, Cirrhinus mrigala (Hamilton, 1822).</title>
        <authorList>
            <person name="Mohindra V."/>
            <person name="Chowdhury L.M."/>
            <person name="Lal K."/>
            <person name="Jena J.K."/>
        </authorList>
    </citation>
    <scope>NUCLEOTIDE SEQUENCE [LARGE SCALE GENOMIC DNA]</scope>
    <source>
        <strain evidence="2">CM1030</strain>
        <tissue evidence="2">Blood</tissue>
    </source>
</reference>
<feature type="region of interest" description="Disordered" evidence="1">
    <location>
        <begin position="1"/>
        <end position="39"/>
    </location>
</feature>
<proteinExistence type="predicted"/>
<feature type="non-terminal residue" evidence="2">
    <location>
        <position position="1"/>
    </location>
</feature>
<dbReference type="Proteomes" id="UP001529510">
    <property type="component" value="Unassembled WGS sequence"/>
</dbReference>
<name>A0ABD0QWP4_CIRMR</name>
<accession>A0ABD0QWP4</accession>
<organism evidence="2 3">
    <name type="scientific">Cirrhinus mrigala</name>
    <name type="common">Mrigala</name>
    <dbReference type="NCBI Taxonomy" id="683832"/>
    <lineage>
        <taxon>Eukaryota</taxon>
        <taxon>Metazoa</taxon>
        <taxon>Chordata</taxon>
        <taxon>Craniata</taxon>
        <taxon>Vertebrata</taxon>
        <taxon>Euteleostomi</taxon>
        <taxon>Actinopterygii</taxon>
        <taxon>Neopterygii</taxon>
        <taxon>Teleostei</taxon>
        <taxon>Ostariophysi</taxon>
        <taxon>Cypriniformes</taxon>
        <taxon>Cyprinidae</taxon>
        <taxon>Labeoninae</taxon>
        <taxon>Labeonini</taxon>
        <taxon>Cirrhinus</taxon>
    </lineage>
</organism>
<dbReference type="EMBL" id="JAMKFB020000006">
    <property type="protein sequence ID" value="KAL0190661.1"/>
    <property type="molecule type" value="Genomic_DNA"/>
</dbReference>